<dbReference type="RefSeq" id="XP_809483.1">
    <property type="nucleotide sequence ID" value="XM_804390.1"/>
</dbReference>
<dbReference type="GeneID" id="3540096"/>
<feature type="region of interest" description="Disordered" evidence="1">
    <location>
        <begin position="123"/>
        <end position="178"/>
    </location>
</feature>
<protein>
    <recommendedName>
        <fullName evidence="3">PH-like domain-containing protein</fullName>
    </recommendedName>
</protein>
<keyword evidence="5" id="KW-1185">Reference proteome</keyword>
<sequence>MCACVLALSSFLFVCFFQRKNLSFLPFSHAFTSFPFGFYCEGELADEGVWGGTHAQKMSWRQRTPHGRSAEVEDSIQYLQRYFDDAEPDKRRPQLFSPTKEGGVVAAGVLPASAARRERWAGYTRGAASPGKINDQSLRSTRKSERGISSSRMSISYNRPSPLRGEGPLRNERSPPIRGERTRATNLSFYEPLSLRYGYTTNTPVGRPPLHHQQNVIRGGTVAQKGASSGGLGGFSPRRDDLNVRYWQHDGKNARQRHPESAVSHGRWMHDDPDSTLDIENAEKSRYMYSPRRRHSYQKEGLLDESKNYDDNEESEEEEEEKQKRRKKLPPSNRVYTRGEGNGGERHRTTGDDHAPEGGVNAPTAEVTSHSMRHAKWNELPRPLEKRPEEAARPQDVFPYPKHEDNLRSMLFYLKNYYALEPEESLRGIETMTPEDVLGLVQCFYVDAYRVVRHARDVAGVGRAGFTDKDPPMECVMGLASDGELTMRTKDETEDGVAVAEMAPPRQPSPPPEIVNHSLASRRPPSQEYRRQGAAMISGSSGGGGGGGGCVARTPLGRPYTPQSHARLEHPTLDGANTSFLTDGTLLSVVPPQEPSSGIIKRPLKELMPILRSGSTLCKHVENGRPHTRFFRVEDYLGEHRGEEALMPHLVWYPTATDRKPSEALKLLSLLGVHLLTSDAGGAFRKLFRRSRGVVLDHSRRPVSDGMCVVFRFEKRDVAVSFLTEADRQLWVGGMMGVVEKNMQMASRLHQ</sequence>
<evidence type="ECO:0000259" key="3">
    <source>
        <dbReference type="Pfam" id="PF25406"/>
    </source>
</evidence>
<feature type="region of interest" description="Disordered" evidence="1">
    <location>
        <begin position="249"/>
        <end position="277"/>
    </location>
</feature>
<feature type="region of interest" description="Disordered" evidence="1">
    <location>
        <begin position="289"/>
        <end position="400"/>
    </location>
</feature>
<organism evidence="4 5">
    <name type="scientific">Trypanosoma cruzi (strain CL Brener)</name>
    <dbReference type="NCBI Taxonomy" id="353153"/>
    <lineage>
        <taxon>Eukaryota</taxon>
        <taxon>Discoba</taxon>
        <taxon>Euglenozoa</taxon>
        <taxon>Kinetoplastea</taxon>
        <taxon>Metakinetoplastina</taxon>
        <taxon>Trypanosomatida</taxon>
        <taxon>Trypanosomatidae</taxon>
        <taxon>Trypanosoma</taxon>
        <taxon>Schizotrypanum</taxon>
    </lineage>
</organism>
<feature type="compositionally biased region" description="Basic and acidic residues" evidence="1">
    <location>
        <begin position="376"/>
        <end position="393"/>
    </location>
</feature>
<dbReference type="EMBL" id="AAHK01001005">
    <property type="protein sequence ID" value="EAN87632.1"/>
    <property type="molecule type" value="Genomic_DNA"/>
</dbReference>
<name>Q4D534_TRYCC</name>
<feature type="signal peptide" evidence="2">
    <location>
        <begin position="1"/>
        <end position="23"/>
    </location>
</feature>
<accession>Q4D534</accession>
<feature type="domain" description="PH-like" evidence="3">
    <location>
        <begin position="593"/>
        <end position="742"/>
    </location>
</feature>
<proteinExistence type="predicted"/>
<dbReference type="Proteomes" id="UP000002296">
    <property type="component" value="Unassembled WGS sequence"/>
</dbReference>
<evidence type="ECO:0000313" key="4">
    <source>
        <dbReference type="EMBL" id="EAN87632.1"/>
    </source>
</evidence>
<comment type="caution">
    <text evidence="4">The sequence shown here is derived from an EMBL/GenBank/DDBJ whole genome shotgun (WGS) entry which is preliminary data.</text>
</comment>
<reference evidence="4 5" key="1">
    <citation type="journal article" date="2005" name="Science">
        <title>The genome sequence of Trypanosoma cruzi, etiologic agent of Chagas disease.</title>
        <authorList>
            <person name="El-Sayed N.M."/>
            <person name="Myler P.J."/>
            <person name="Bartholomeu D.C."/>
            <person name="Nilsson D."/>
            <person name="Aggarwal G."/>
            <person name="Tran A.N."/>
            <person name="Ghedin E."/>
            <person name="Worthey E.A."/>
            <person name="Delcher A.L."/>
            <person name="Blandin G."/>
            <person name="Westenberger S.J."/>
            <person name="Caler E."/>
            <person name="Cerqueira G.C."/>
            <person name="Branche C."/>
            <person name="Haas B."/>
            <person name="Anupama A."/>
            <person name="Arner E."/>
            <person name="Aslund L."/>
            <person name="Attipoe P."/>
            <person name="Bontempi E."/>
            <person name="Bringaud F."/>
            <person name="Burton P."/>
            <person name="Cadag E."/>
            <person name="Campbell D.A."/>
            <person name="Carrington M."/>
            <person name="Crabtree J."/>
            <person name="Darban H."/>
            <person name="da Silveira J.F."/>
            <person name="de Jong P."/>
            <person name="Edwards K."/>
            <person name="Englund P.T."/>
            <person name="Fazelina G."/>
            <person name="Feldblyum T."/>
            <person name="Ferella M."/>
            <person name="Frasch A.C."/>
            <person name="Gull K."/>
            <person name="Horn D."/>
            <person name="Hou L."/>
            <person name="Huang Y."/>
            <person name="Kindlund E."/>
            <person name="Klingbeil M."/>
            <person name="Kluge S."/>
            <person name="Koo H."/>
            <person name="Lacerda D."/>
            <person name="Levin M.J."/>
            <person name="Lorenzi H."/>
            <person name="Louie T."/>
            <person name="Machado C.R."/>
            <person name="McCulloch R."/>
            <person name="McKenna A."/>
            <person name="Mizuno Y."/>
            <person name="Mottram J.C."/>
            <person name="Nelson S."/>
            <person name="Ochaya S."/>
            <person name="Osoegawa K."/>
            <person name="Pai G."/>
            <person name="Parsons M."/>
            <person name="Pentony M."/>
            <person name="Pettersson U."/>
            <person name="Pop M."/>
            <person name="Ramirez J.L."/>
            <person name="Rinta J."/>
            <person name="Robertson L."/>
            <person name="Salzberg S.L."/>
            <person name="Sanchez D.O."/>
            <person name="Seyler A."/>
            <person name="Sharma R."/>
            <person name="Shetty J."/>
            <person name="Simpson A.J."/>
            <person name="Sisk E."/>
            <person name="Tammi M.T."/>
            <person name="Tarleton R."/>
            <person name="Teixeira S."/>
            <person name="Van Aken S."/>
            <person name="Vogt C."/>
            <person name="Ward P.N."/>
            <person name="Wickstead B."/>
            <person name="Wortman J."/>
            <person name="White O."/>
            <person name="Fraser C.M."/>
            <person name="Stuart K.D."/>
            <person name="Andersson B."/>
        </authorList>
    </citation>
    <scope>NUCLEOTIDE SEQUENCE [LARGE SCALE GENOMIC DNA]</scope>
    <source>
        <strain evidence="4 5">CL Brener</strain>
    </source>
</reference>
<evidence type="ECO:0000313" key="5">
    <source>
        <dbReference type="Proteomes" id="UP000002296"/>
    </source>
</evidence>
<feature type="compositionally biased region" description="Basic and acidic residues" evidence="1">
    <location>
        <begin position="297"/>
        <end position="310"/>
    </location>
</feature>
<evidence type="ECO:0000256" key="2">
    <source>
        <dbReference type="SAM" id="SignalP"/>
    </source>
</evidence>
<feature type="chain" id="PRO_5004236481" description="PH-like domain-containing protein" evidence="2">
    <location>
        <begin position="24"/>
        <end position="751"/>
    </location>
</feature>
<keyword evidence="2" id="KW-0732">Signal</keyword>
<feature type="compositionally biased region" description="Basic and acidic residues" evidence="1">
    <location>
        <begin position="167"/>
        <end position="178"/>
    </location>
</feature>
<dbReference type="Pfam" id="PF25406">
    <property type="entry name" value="PH_31"/>
    <property type="match status" value="1"/>
</dbReference>
<dbReference type="eggNOG" id="ENOG502S5GI">
    <property type="taxonomic scope" value="Eukaryota"/>
</dbReference>
<dbReference type="AlphaFoldDB" id="Q4D534"/>
<dbReference type="KEGG" id="tcr:510835.20"/>
<evidence type="ECO:0000256" key="1">
    <source>
        <dbReference type="SAM" id="MobiDB-lite"/>
    </source>
</evidence>
<feature type="compositionally biased region" description="Basic and acidic residues" evidence="1">
    <location>
        <begin position="343"/>
        <end position="356"/>
    </location>
</feature>
<feature type="compositionally biased region" description="Basic and acidic residues" evidence="1">
    <location>
        <begin position="249"/>
        <end position="260"/>
    </location>
</feature>
<gene>
    <name evidence="4" type="ORF">Tc00.1047053510835.20</name>
</gene>
<feature type="compositionally biased region" description="Polar residues" evidence="1">
    <location>
        <begin position="147"/>
        <end position="159"/>
    </location>
</feature>
<dbReference type="PaxDb" id="353153-Q4D534"/>
<feature type="compositionally biased region" description="Acidic residues" evidence="1">
    <location>
        <begin position="311"/>
        <end position="320"/>
    </location>
</feature>
<dbReference type="InterPro" id="IPR057608">
    <property type="entry name" value="PH_2_kinetoplastids"/>
</dbReference>
<dbReference type="InParanoid" id="Q4D534"/>